<sequence length="282" mass="29948">MVSTASPFIAVVAVVSCLITQVESHGYMLIPEAVPLSNAKKGKKISSWIVQIEPQLKADWNSVQDDTKLIALYAETAKAAGYENNIRKLLDSDPNLYGVDCGYTDPKATPKTPPSDGTATFSRGVAHHGPCEIWLDDKMVLHDDDCCKTFGATVNYEKMKSVFKPIDYSSCSASGCMLRFYWLAFQGSNNGYVWQIYKDCVPLTGPPAGQTSTAITNSGNSTQSSVDGPAPEASSPSTTGSTANAPGTNAHSTQAPAGTASPNTEAQTPTPEGKCKAPKKRV</sequence>
<comment type="caution">
    <text evidence="5">The sequence shown here is derived from an EMBL/GenBank/DDBJ whole genome shotgun (WGS) entry which is preliminary data.</text>
</comment>
<organism evidence="5 6">
    <name type="scientific">Phytophthora megakarya</name>
    <dbReference type="NCBI Taxonomy" id="4795"/>
    <lineage>
        <taxon>Eukaryota</taxon>
        <taxon>Sar</taxon>
        <taxon>Stramenopiles</taxon>
        <taxon>Oomycota</taxon>
        <taxon>Peronosporomycetes</taxon>
        <taxon>Peronosporales</taxon>
        <taxon>Peronosporaceae</taxon>
        <taxon>Phytophthora</taxon>
    </lineage>
</organism>
<protein>
    <recommendedName>
        <fullName evidence="7">Mucin</fullName>
    </recommendedName>
</protein>
<evidence type="ECO:0000256" key="4">
    <source>
        <dbReference type="SAM" id="SignalP"/>
    </source>
</evidence>
<evidence type="ECO:0000256" key="3">
    <source>
        <dbReference type="SAM" id="MobiDB-lite"/>
    </source>
</evidence>
<keyword evidence="4" id="KW-0732">Signal</keyword>
<feature type="compositionally biased region" description="Polar residues" evidence="3">
    <location>
        <begin position="211"/>
        <end position="226"/>
    </location>
</feature>
<reference evidence="6" key="1">
    <citation type="submission" date="2017-03" db="EMBL/GenBank/DDBJ databases">
        <title>Phytopthora megakarya and P. palmivora, two closely related causual agents of cacao black pod achieved similar genome size and gene model numbers by different mechanisms.</title>
        <authorList>
            <person name="Ali S."/>
            <person name="Shao J."/>
            <person name="Larry D.J."/>
            <person name="Kronmiller B."/>
            <person name="Shen D."/>
            <person name="Strem M.D."/>
            <person name="Melnick R.L."/>
            <person name="Guiltinan M.J."/>
            <person name="Tyler B.M."/>
            <person name="Meinhardt L.W."/>
            <person name="Bailey B.A."/>
        </authorList>
    </citation>
    <scope>NUCLEOTIDE SEQUENCE [LARGE SCALE GENOMIC DNA]</scope>
    <source>
        <strain evidence="6">zdho120</strain>
    </source>
</reference>
<dbReference type="EMBL" id="NBNE01008653">
    <property type="protein sequence ID" value="OWY99259.1"/>
    <property type="molecule type" value="Genomic_DNA"/>
</dbReference>
<evidence type="ECO:0000256" key="2">
    <source>
        <dbReference type="ARBA" id="ARBA00023008"/>
    </source>
</evidence>
<feature type="compositionally biased region" description="Polar residues" evidence="3">
    <location>
        <begin position="234"/>
        <end position="270"/>
    </location>
</feature>
<evidence type="ECO:0000313" key="5">
    <source>
        <dbReference type="EMBL" id="OWY99259.1"/>
    </source>
</evidence>
<accession>A0A225V4C3</accession>
<comment type="cofactor">
    <cofactor evidence="1">
        <name>Cu(2+)</name>
        <dbReference type="ChEBI" id="CHEBI:29036"/>
    </cofactor>
</comment>
<keyword evidence="6" id="KW-1185">Reference proteome</keyword>
<evidence type="ECO:0000256" key="1">
    <source>
        <dbReference type="ARBA" id="ARBA00001973"/>
    </source>
</evidence>
<feature type="chain" id="PRO_5013189064" description="Mucin" evidence="4">
    <location>
        <begin position="25"/>
        <end position="282"/>
    </location>
</feature>
<dbReference type="PANTHER" id="PTHR36575">
    <property type="entry name" value="BINDING PROTEIN, PUTATIVE (AFU_ORTHOLOGUE AFUA_1G14430)-RELATED"/>
    <property type="match status" value="1"/>
</dbReference>
<feature type="region of interest" description="Disordered" evidence="3">
    <location>
        <begin position="211"/>
        <end position="282"/>
    </location>
</feature>
<feature type="signal peptide" evidence="4">
    <location>
        <begin position="1"/>
        <end position="24"/>
    </location>
</feature>
<proteinExistence type="predicted"/>
<evidence type="ECO:0008006" key="7">
    <source>
        <dbReference type="Google" id="ProtNLM"/>
    </source>
</evidence>
<dbReference type="AlphaFoldDB" id="A0A225V4C3"/>
<dbReference type="PANTHER" id="PTHR36575:SF2">
    <property type="entry name" value="CHITIN-BINDING TYPE-4 DOMAIN-CONTAINING PROTEIN-RELATED"/>
    <property type="match status" value="1"/>
</dbReference>
<keyword evidence="2" id="KW-0186">Copper</keyword>
<dbReference type="Proteomes" id="UP000198211">
    <property type="component" value="Unassembled WGS sequence"/>
</dbReference>
<name>A0A225V4C3_9STRA</name>
<dbReference type="OrthoDB" id="126398at2759"/>
<evidence type="ECO:0000313" key="6">
    <source>
        <dbReference type="Proteomes" id="UP000198211"/>
    </source>
</evidence>
<dbReference type="InterPro" id="IPR052282">
    <property type="entry name" value="Starch-active_LPMO"/>
</dbReference>
<gene>
    <name evidence="5" type="ORF">PHMEG_00029768</name>
</gene>
<dbReference type="STRING" id="4795.A0A225V4C3"/>